<dbReference type="Proteomes" id="UP000501602">
    <property type="component" value="Chromosome"/>
</dbReference>
<protein>
    <submittedName>
        <fullName evidence="2">Uncharacterized protein</fullName>
    </submittedName>
</protein>
<organism evidence="2 3">
    <name type="scientific">Ferrimonas lipolytica</name>
    <dbReference type="NCBI Taxonomy" id="2724191"/>
    <lineage>
        <taxon>Bacteria</taxon>
        <taxon>Pseudomonadati</taxon>
        <taxon>Pseudomonadota</taxon>
        <taxon>Gammaproteobacteria</taxon>
        <taxon>Alteromonadales</taxon>
        <taxon>Ferrimonadaceae</taxon>
        <taxon>Ferrimonas</taxon>
    </lineage>
</organism>
<evidence type="ECO:0000256" key="1">
    <source>
        <dbReference type="SAM" id="Phobius"/>
    </source>
</evidence>
<keyword evidence="3" id="KW-1185">Reference proteome</keyword>
<evidence type="ECO:0000313" key="2">
    <source>
        <dbReference type="EMBL" id="QIZ77736.1"/>
    </source>
</evidence>
<gene>
    <name evidence="2" type="ORF">HER31_13010</name>
</gene>
<dbReference type="KEGG" id="fes:HER31_13010"/>
<evidence type="ECO:0000313" key="3">
    <source>
        <dbReference type="Proteomes" id="UP000501602"/>
    </source>
</evidence>
<proteinExistence type="predicted"/>
<dbReference type="AlphaFoldDB" id="A0A6H1UHP0"/>
<feature type="transmembrane region" description="Helical" evidence="1">
    <location>
        <begin position="25"/>
        <end position="47"/>
    </location>
</feature>
<dbReference type="RefSeq" id="WP_168661005.1">
    <property type="nucleotide sequence ID" value="NZ_CP051180.1"/>
</dbReference>
<keyword evidence="1" id="KW-1133">Transmembrane helix</keyword>
<dbReference type="EMBL" id="CP051180">
    <property type="protein sequence ID" value="QIZ77736.1"/>
    <property type="molecule type" value="Genomic_DNA"/>
</dbReference>
<sequence>MRYLLPLVCLIASLTFYGMGMHSGFIILLIAGVALEIGFWFGLARLLPSNQPTSKSPTKT</sequence>
<name>A0A6H1UHP0_9GAMM</name>
<reference evidence="2 3" key="1">
    <citation type="submission" date="2020-04" db="EMBL/GenBank/DDBJ databases">
        <title>Ferrimonas sp. S7 isolated from sea water.</title>
        <authorList>
            <person name="Bae S.S."/>
            <person name="Baek K."/>
        </authorList>
    </citation>
    <scope>NUCLEOTIDE SEQUENCE [LARGE SCALE GENOMIC DNA]</scope>
    <source>
        <strain evidence="2 3">S7</strain>
    </source>
</reference>
<accession>A0A6H1UHP0</accession>
<keyword evidence="1" id="KW-0812">Transmembrane</keyword>
<keyword evidence="1" id="KW-0472">Membrane</keyword>